<comment type="cofactor">
    <cofactor evidence="11">
        <name>heme</name>
        <dbReference type="ChEBI" id="CHEBI:30413"/>
    </cofactor>
</comment>
<dbReference type="PANTHER" id="PTHR24282">
    <property type="entry name" value="CYTOCHROME P450 FAMILY MEMBER"/>
    <property type="match status" value="1"/>
</dbReference>
<evidence type="ECO:0000256" key="7">
    <source>
        <dbReference type="ARBA" id="ARBA00023002"/>
    </source>
</evidence>
<dbReference type="GO" id="GO:0044550">
    <property type="term" value="P:secondary metabolite biosynthetic process"/>
    <property type="evidence" value="ECO:0007669"/>
    <property type="project" value="UniProtKB-ARBA"/>
</dbReference>
<evidence type="ECO:0000256" key="3">
    <source>
        <dbReference type="ARBA" id="ARBA00022617"/>
    </source>
</evidence>
<dbReference type="GO" id="GO:0020037">
    <property type="term" value="F:heme binding"/>
    <property type="evidence" value="ECO:0007669"/>
    <property type="project" value="InterPro"/>
</dbReference>
<keyword evidence="9 12" id="KW-0503">Monooxygenase</keyword>
<evidence type="ECO:0000256" key="1">
    <source>
        <dbReference type="ARBA" id="ARBA00004370"/>
    </source>
</evidence>
<keyword evidence="7 12" id="KW-0560">Oxidoreductase</keyword>
<comment type="caution">
    <text evidence="14">The sequence shown here is derived from an EMBL/GenBank/DDBJ whole genome shotgun (WGS) entry which is preliminary data.</text>
</comment>
<dbReference type="GO" id="GO:0004497">
    <property type="term" value="F:monooxygenase activity"/>
    <property type="evidence" value="ECO:0007669"/>
    <property type="project" value="UniProtKB-KW"/>
</dbReference>
<dbReference type="PANTHER" id="PTHR24282:SF148">
    <property type="entry name" value="CYTOCHROME P450 72A15-LIKE"/>
    <property type="match status" value="1"/>
</dbReference>
<keyword evidence="6 13" id="KW-1133">Transmembrane helix</keyword>
<evidence type="ECO:0000256" key="4">
    <source>
        <dbReference type="ARBA" id="ARBA00022692"/>
    </source>
</evidence>
<keyword evidence="10 13" id="KW-0472">Membrane</keyword>
<evidence type="ECO:0000256" key="8">
    <source>
        <dbReference type="ARBA" id="ARBA00023004"/>
    </source>
</evidence>
<dbReference type="EMBL" id="JACGCM010002361">
    <property type="protein sequence ID" value="KAF6140528.1"/>
    <property type="molecule type" value="Genomic_DNA"/>
</dbReference>
<dbReference type="FunFam" id="1.10.630.10:FF:000029">
    <property type="entry name" value="Cytochrome P450 734A1"/>
    <property type="match status" value="1"/>
</dbReference>
<keyword evidence="3 11" id="KW-0349">Heme</keyword>
<reference evidence="14 15" key="1">
    <citation type="journal article" date="2020" name="IScience">
        <title>Genome Sequencing of the Endangered Kingdonia uniflora (Circaeasteraceae, Ranunculales) Reveals Potential Mechanisms of Evolutionary Specialization.</title>
        <authorList>
            <person name="Sun Y."/>
            <person name="Deng T."/>
            <person name="Zhang A."/>
            <person name="Moore M.J."/>
            <person name="Landis J.B."/>
            <person name="Lin N."/>
            <person name="Zhang H."/>
            <person name="Zhang X."/>
            <person name="Huang J."/>
            <person name="Zhang X."/>
            <person name="Sun H."/>
            <person name="Wang H."/>
        </authorList>
    </citation>
    <scope>NUCLEOTIDE SEQUENCE [LARGE SCALE GENOMIC DNA]</scope>
    <source>
        <strain evidence="14">TB1705</strain>
        <tissue evidence="14">Leaf</tissue>
    </source>
</reference>
<dbReference type="Proteomes" id="UP000541444">
    <property type="component" value="Unassembled WGS sequence"/>
</dbReference>
<evidence type="ECO:0000313" key="14">
    <source>
        <dbReference type="EMBL" id="KAF6140528.1"/>
    </source>
</evidence>
<dbReference type="Gene3D" id="1.10.630.10">
    <property type="entry name" value="Cytochrome P450"/>
    <property type="match status" value="1"/>
</dbReference>
<proteinExistence type="inferred from homology"/>
<dbReference type="GO" id="GO:0005506">
    <property type="term" value="F:iron ion binding"/>
    <property type="evidence" value="ECO:0007669"/>
    <property type="project" value="InterPro"/>
</dbReference>
<dbReference type="PRINTS" id="PR00463">
    <property type="entry name" value="EP450I"/>
</dbReference>
<dbReference type="GO" id="GO:0016020">
    <property type="term" value="C:membrane"/>
    <property type="evidence" value="ECO:0007669"/>
    <property type="project" value="UniProtKB-SubCell"/>
</dbReference>
<evidence type="ECO:0000256" key="11">
    <source>
        <dbReference type="PIRSR" id="PIRSR602401-1"/>
    </source>
</evidence>
<organism evidence="14 15">
    <name type="scientific">Kingdonia uniflora</name>
    <dbReference type="NCBI Taxonomy" id="39325"/>
    <lineage>
        <taxon>Eukaryota</taxon>
        <taxon>Viridiplantae</taxon>
        <taxon>Streptophyta</taxon>
        <taxon>Embryophyta</taxon>
        <taxon>Tracheophyta</taxon>
        <taxon>Spermatophyta</taxon>
        <taxon>Magnoliopsida</taxon>
        <taxon>Ranunculales</taxon>
        <taxon>Circaeasteraceae</taxon>
        <taxon>Kingdonia</taxon>
    </lineage>
</organism>
<comment type="subcellular location">
    <subcellularLocation>
        <location evidence="1">Membrane</location>
    </subcellularLocation>
</comment>
<evidence type="ECO:0000313" key="15">
    <source>
        <dbReference type="Proteomes" id="UP000541444"/>
    </source>
</evidence>
<name>A0A7J7LD67_9MAGN</name>
<sequence>MEDLVFIMVIFLSFLLLWGVLAVFYTVWWKPTSLEKLLKQQGITGSPYKLYHGELKEYVRSLQEARTKPMSLTNEIVPRVIPFVKQQVETHGKITFYWVGTTPRMIIADPELMKEILSNKFGHFQKPPLNPLTNILTMGLSWLEREKWAKHRRIMSPAFHMEKLKGMMPQFTACCSELIERWEKLVGPQGSCELDVWPELSNLTSDVISRAAFGSKLEEGKKIFELQKEMIVLVIEASQSVYIPGFRFIPTKKNKRRMKLDKEIKDMLREIIHKKEQGMRIGESSGDDLLSMMLQSNSMNYLHENAKESTTNGMSIEEVIEECKLFYFAGQETTSTWLTWTMVVLAMHPNWQEKARDEVLQICGKNTPNFKSINHLKIVTMILNEVLRLYPPAVHQFRHTYKEMKIGGITLPAGVELMLPTLLINHNPELWGEDAEKFRPDRFSEGIMNASKNQGAFLPFGWGPRICLGQNFALIEAKMALAMILQHFSFQLSPTYAHAPYTIITLQPQHGAQVILHRI</sequence>
<dbReference type="OrthoDB" id="1470350at2759"/>
<dbReference type="InterPro" id="IPR017972">
    <property type="entry name" value="Cyt_P450_CS"/>
</dbReference>
<dbReference type="Pfam" id="PF00067">
    <property type="entry name" value="p450"/>
    <property type="match status" value="1"/>
</dbReference>
<dbReference type="InterPro" id="IPR036396">
    <property type="entry name" value="Cyt_P450_sf"/>
</dbReference>
<dbReference type="AlphaFoldDB" id="A0A7J7LD67"/>
<dbReference type="PRINTS" id="PR00385">
    <property type="entry name" value="P450"/>
</dbReference>
<protein>
    <recommendedName>
        <fullName evidence="16">Cytochrome P450</fullName>
    </recommendedName>
</protein>
<keyword evidence="5 11" id="KW-0479">Metal-binding</keyword>
<evidence type="ECO:0000256" key="5">
    <source>
        <dbReference type="ARBA" id="ARBA00022723"/>
    </source>
</evidence>
<evidence type="ECO:0000256" key="13">
    <source>
        <dbReference type="SAM" id="Phobius"/>
    </source>
</evidence>
<evidence type="ECO:0000256" key="12">
    <source>
        <dbReference type="RuleBase" id="RU000461"/>
    </source>
</evidence>
<keyword evidence="8 11" id="KW-0408">Iron</keyword>
<comment type="similarity">
    <text evidence="2 12">Belongs to the cytochrome P450 family.</text>
</comment>
<evidence type="ECO:0008006" key="16">
    <source>
        <dbReference type="Google" id="ProtNLM"/>
    </source>
</evidence>
<dbReference type="PROSITE" id="PS00086">
    <property type="entry name" value="CYTOCHROME_P450"/>
    <property type="match status" value="1"/>
</dbReference>
<feature type="transmembrane region" description="Helical" evidence="13">
    <location>
        <begin position="6"/>
        <end position="29"/>
    </location>
</feature>
<evidence type="ECO:0000256" key="10">
    <source>
        <dbReference type="ARBA" id="ARBA00023136"/>
    </source>
</evidence>
<dbReference type="GO" id="GO:0016705">
    <property type="term" value="F:oxidoreductase activity, acting on paired donors, with incorporation or reduction of molecular oxygen"/>
    <property type="evidence" value="ECO:0007669"/>
    <property type="project" value="InterPro"/>
</dbReference>
<evidence type="ECO:0000256" key="2">
    <source>
        <dbReference type="ARBA" id="ARBA00010617"/>
    </source>
</evidence>
<gene>
    <name evidence="14" type="ORF">GIB67_035555</name>
</gene>
<dbReference type="InterPro" id="IPR002401">
    <property type="entry name" value="Cyt_P450_E_grp-I"/>
</dbReference>
<accession>A0A7J7LD67</accession>
<evidence type="ECO:0000256" key="9">
    <source>
        <dbReference type="ARBA" id="ARBA00023033"/>
    </source>
</evidence>
<keyword evidence="4 13" id="KW-0812">Transmembrane</keyword>
<feature type="binding site" description="axial binding residue" evidence="11">
    <location>
        <position position="467"/>
    </location>
    <ligand>
        <name>heme</name>
        <dbReference type="ChEBI" id="CHEBI:30413"/>
    </ligand>
    <ligandPart>
        <name>Fe</name>
        <dbReference type="ChEBI" id="CHEBI:18248"/>
    </ligandPart>
</feature>
<dbReference type="InterPro" id="IPR050665">
    <property type="entry name" value="Cytochrome_P450_Monooxygen"/>
</dbReference>
<dbReference type="SUPFAM" id="SSF48264">
    <property type="entry name" value="Cytochrome P450"/>
    <property type="match status" value="1"/>
</dbReference>
<evidence type="ECO:0000256" key="6">
    <source>
        <dbReference type="ARBA" id="ARBA00022989"/>
    </source>
</evidence>
<dbReference type="InterPro" id="IPR001128">
    <property type="entry name" value="Cyt_P450"/>
</dbReference>
<keyword evidence="15" id="KW-1185">Reference proteome</keyword>